<dbReference type="RefSeq" id="WP_069946592.1">
    <property type="nucleotide sequence ID" value="NZ_CP014143.1"/>
</dbReference>
<name>A0A1C9W5N6_9GAMM</name>
<dbReference type="EMBL" id="CP014143">
    <property type="protein sequence ID" value="AOS96458.1"/>
    <property type="molecule type" value="Genomic_DNA"/>
</dbReference>
<dbReference type="KEGG" id="micc:AUP74_00993"/>
<dbReference type="Proteomes" id="UP000095672">
    <property type="component" value="Chromosome"/>
</dbReference>
<sequence>MGNPMAHGPSAPLPAPLPAPLHCARRRWRARGLTPYIVLALLMVLLGLGSYSLLGWPLWGGVGAALITGLGAWLDRRWQPSDRALCALLDARYPQLQDSTALLLEPPESLPPLARLQQQRACTALEQLMAGGALQHFQPQGWRPAIRLTLILSLAVLLAPVMVSIFAQWMDKPGDGQGETVASAQTDEADMPDTIRIRSAQVLVTPPVYTGLPQRQQALQVSAPENARAQWLVILSDPAEELQMQAADAEFDFHPQGEVPTNQWVLERQLTESDFYQLAVTRNGREMLLPEIHNIEVTPDRAPQFDFSLPRDSLTLVNSELASGDASLRVVATVEDDFHVGDTALVVTLASGNGENVRFRNERILLQPVSADGSRQRFEFQVPVERFAIEPGDELYWFLETSDNRAPTANVASSQRFILRWQQEEIFGLSDAEGMAIKVMPEYFRSQRQLIIDTEALLADKPEISPDEFRKRAESLAYEQNLLRMRYGKFLGEEDSAMEQQDDSGMAHRDGPGHDEGHADAGPGHDEHGGGKSDGHAGESSGPQQESARFGDAAGIVASAGHQHDNSEHATLFDPQTKELLRSALNAMWSSWRELSIVEPQASLPHQHLALRYIKEVQQASRIYLQRVGFEPPPIDEERRLTGERDEVTPPQVAASFDAPDRTRLESILRSLLAGDTPTEEDLADLPALLQAAQQSAPQLPGEHLEISKALRRFRQDPACIQCRRQLQAQLYQLLPPPTAAPSVPVTGDSNGSYTDWMRAANTRKGQAGQSGEMR</sequence>
<proteinExistence type="predicted"/>
<evidence type="ECO:0000256" key="2">
    <source>
        <dbReference type="SAM" id="Phobius"/>
    </source>
</evidence>
<keyword evidence="2" id="KW-0472">Membrane</keyword>
<gene>
    <name evidence="3" type="ORF">AUP74_00993</name>
</gene>
<reference evidence="4" key="1">
    <citation type="submission" date="2016-01" db="EMBL/GenBank/DDBJ databases">
        <title>Complete genome sequence of Microbulbifer sp. CCB-MM1, a halophile isolated from Matang Mangrove Forest, Perak.</title>
        <authorList>
            <person name="Moh T.H."/>
            <person name="Dinesh B."/>
            <person name="Lau N.-S."/>
            <person name="Go F."/>
            <person name="Alexander Chong S.-C."/>
        </authorList>
    </citation>
    <scope>NUCLEOTIDE SEQUENCE [LARGE SCALE GENOMIC DNA]</scope>
    <source>
        <strain evidence="4">CCB-MM1</strain>
    </source>
</reference>
<feature type="compositionally biased region" description="Basic and acidic residues" evidence="1">
    <location>
        <begin position="505"/>
        <end position="537"/>
    </location>
</feature>
<dbReference type="PATRIC" id="fig|1769779.3.peg.1012"/>
<protein>
    <recommendedName>
        <fullName evidence="5">DUF4175 domain-containing protein</fullName>
    </recommendedName>
</protein>
<feature type="transmembrane region" description="Helical" evidence="2">
    <location>
        <begin position="148"/>
        <end position="170"/>
    </location>
</feature>
<feature type="region of interest" description="Disordered" evidence="1">
    <location>
        <begin position="495"/>
        <end position="549"/>
    </location>
</feature>
<dbReference type="AlphaFoldDB" id="A0A1C9W5N6"/>
<evidence type="ECO:0000313" key="3">
    <source>
        <dbReference type="EMBL" id="AOS96458.1"/>
    </source>
</evidence>
<feature type="region of interest" description="Disordered" evidence="1">
    <location>
        <begin position="740"/>
        <end position="775"/>
    </location>
</feature>
<accession>A0A1C9W5N6</accession>
<keyword evidence="2" id="KW-0812">Transmembrane</keyword>
<keyword evidence="2" id="KW-1133">Transmembrane helix</keyword>
<evidence type="ECO:0000313" key="4">
    <source>
        <dbReference type="Proteomes" id="UP000095672"/>
    </source>
</evidence>
<dbReference type="STRING" id="1769779.AUP74_00993"/>
<evidence type="ECO:0008006" key="5">
    <source>
        <dbReference type="Google" id="ProtNLM"/>
    </source>
</evidence>
<organism evidence="3 4">
    <name type="scientific">Microbulbifer aggregans</name>
    <dbReference type="NCBI Taxonomy" id="1769779"/>
    <lineage>
        <taxon>Bacteria</taxon>
        <taxon>Pseudomonadati</taxon>
        <taxon>Pseudomonadota</taxon>
        <taxon>Gammaproteobacteria</taxon>
        <taxon>Cellvibrionales</taxon>
        <taxon>Microbulbiferaceae</taxon>
        <taxon>Microbulbifer</taxon>
    </lineage>
</organism>
<keyword evidence="4" id="KW-1185">Reference proteome</keyword>
<feature type="transmembrane region" description="Helical" evidence="2">
    <location>
        <begin position="33"/>
        <end position="50"/>
    </location>
</feature>
<evidence type="ECO:0000256" key="1">
    <source>
        <dbReference type="SAM" id="MobiDB-lite"/>
    </source>
</evidence>
<feature type="compositionally biased region" description="Polar residues" evidence="1">
    <location>
        <begin position="764"/>
        <end position="775"/>
    </location>
</feature>
<feature type="transmembrane region" description="Helical" evidence="2">
    <location>
        <begin position="56"/>
        <end position="74"/>
    </location>
</feature>
<dbReference type="OrthoDB" id="780137at2"/>